<dbReference type="InterPro" id="IPR056738">
    <property type="entry name" value="NfeD1b_N"/>
</dbReference>
<dbReference type="AlphaFoldDB" id="A0A6J4U7Z0"/>
<feature type="transmembrane region" description="Helical" evidence="1">
    <location>
        <begin position="248"/>
        <end position="270"/>
    </location>
</feature>
<dbReference type="InterPro" id="IPR029045">
    <property type="entry name" value="ClpP/crotonase-like_dom_sf"/>
</dbReference>
<feature type="domain" description="NfeD1b N-terminal" evidence="4">
    <location>
        <begin position="53"/>
        <end position="233"/>
    </location>
</feature>
<evidence type="ECO:0000256" key="1">
    <source>
        <dbReference type="SAM" id="Phobius"/>
    </source>
</evidence>
<accession>A0A6J4U7Z0</accession>
<dbReference type="InterPro" id="IPR056739">
    <property type="entry name" value="NfeD_membrane"/>
</dbReference>
<proteinExistence type="predicted"/>
<evidence type="ECO:0000259" key="4">
    <source>
        <dbReference type="Pfam" id="PF25145"/>
    </source>
</evidence>
<organism evidence="5">
    <name type="scientific">uncultured Thermomicrobiales bacterium</name>
    <dbReference type="NCBI Taxonomy" id="1645740"/>
    <lineage>
        <taxon>Bacteria</taxon>
        <taxon>Pseudomonadati</taxon>
        <taxon>Thermomicrobiota</taxon>
        <taxon>Thermomicrobia</taxon>
        <taxon>Thermomicrobiales</taxon>
        <taxon>environmental samples</taxon>
    </lineage>
</organism>
<feature type="transmembrane region" description="Helical" evidence="1">
    <location>
        <begin position="277"/>
        <end position="295"/>
    </location>
</feature>
<dbReference type="SUPFAM" id="SSF52096">
    <property type="entry name" value="ClpP/crotonase"/>
    <property type="match status" value="1"/>
</dbReference>
<dbReference type="PROSITE" id="PS51257">
    <property type="entry name" value="PROKAR_LIPOPROTEIN"/>
    <property type="match status" value="1"/>
</dbReference>
<dbReference type="CDD" id="cd07021">
    <property type="entry name" value="Clp_protease_NfeD_like"/>
    <property type="match status" value="1"/>
</dbReference>
<evidence type="ECO:0000256" key="2">
    <source>
        <dbReference type="SAM" id="SignalP"/>
    </source>
</evidence>
<feature type="signal peptide" evidence="2">
    <location>
        <begin position="1"/>
        <end position="31"/>
    </location>
</feature>
<feature type="domain" description="NfeD integral membrane" evidence="3">
    <location>
        <begin position="257"/>
        <end position="376"/>
    </location>
</feature>
<sequence length="508" mass="51621">MLGRTPWGAVALIACAAIALVAAPSASGQTAAPPTGDARDARDARDAGDAAPVYVVDISGEIDLGLAPYLSRVLDEAAEAGAAAVVLVIDTPGGRLDAVLQMRDALLDSDVRTIAFVDRTAFSAGALIAIAAEEIYLAPGSVLGAATPVDGATGETASAKVVSAVRKTFKSTAETRGRDPRIAEAMVDPAVVIEGLDGPEELLTLTDAEATAWGYADGIVVDRAALLAVTGLAGRPLREASPSPAERLVRFVTSPLVASLLVAGAILLIVGDLLIGGFGLVGVAGLGLLGLFFFGYRLAGLAGWEDLALVALGLALIGLEVFVVPGFGVPGVLGIAALLGGLALAMLGRDMAATPRQVEDAALTIGAGFVAVLLGLGAIVWALPRGRGVGAMVLRAQVADATGGGAMAGDRRGRGRGRAGWLMRWLGGGSDLELPSDNRDVVARTEPARSLVGVRGVAQSDLRPGGIAELGGHRVDVVTEGDYVRAGEPVEVVADERYRRVVRRVAVP</sequence>
<feature type="transmembrane region" description="Helical" evidence="1">
    <location>
        <begin position="361"/>
        <end position="383"/>
    </location>
</feature>
<feature type="transmembrane region" description="Helical" evidence="1">
    <location>
        <begin position="331"/>
        <end position="349"/>
    </location>
</feature>
<dbReference type="Gene3D" id="3.90.226.10">
    <property type="entry name" value="2-enoyl-CoA Hydratase, Chain A, domain 1"/>
    <property type="match status" value="1"/>
</dbReference>
<dbReference type="InterPro" id="IPR052165">
    <property type="entry name" value="Membrane_assoc_protease"/>
</dbReference>
<dbReference type="Pfam" id="PF25145">
    <property type="entry name" value="NfeD1b_N"/>
    <property type="match status" value="1"/>
</dbReference>
<keyword evidence="1" id="KW-0812">Transmembrane</keyword>
<keyword evidence="5" id="KW-0378">Hydrolase</keyword>
<reference evidence="5" key="1">
    <citation type="submission" date="2020-02" db="EMBL/GenBank/DDBJ databases">
        <authorList>
            <person name="Meier V. D."/>
        </authorList>
    </citation>
    <scope>NUCLEOTIDE SEQUENCE</scope>
    <source>
        <strain evidence="5">AVDCRST_MAG49</strain>
    </source>
</reference>
<dbReference type="InterPro" id="IPR012340">
    <property type="entry name" value="NA-bd_OB-fold"/>
</dbReference>
<name>A0A6J4U7Z0_9BACT</name>
<keyword evidence="5" id="KW-0645">Protease</keyword>
<keyword evidence="1" id="KW-1133">Transmembrane helix</keyword>
<dbReference type="GO" id="GO:0006508">
    <property type="term" value="P:proteolysis"/>
    <property type="evidence" value="ECO:0007669"/>
    <property type="project" value="UniProtKB-KW"/>
</dbReference>
<feature type="chain" id="PRO_5026871060" evidence="2">
    <location>
        <begin position="32"/>
        <end position="508"/>
    </location>
</feature>
<dbReference type="GO" id="GO:0005886">
    <property type="term" value="C:plasma membrane"/>
    <property type="evidence" value="ECO:0007669"/>
    <property type="project" value="TreeGrafter"/>
</dbReference>
<keyword evidence="2" id="KW-0732">Signal</keyword>
<keyword evidence="1" id="KW-0472">Membrane</keyword>
<feature type="transmembrane region" description="Helical" evidence="1">
    <location>
        <begin position="307"/>
        <end position="324"/>
    </location>
</feature>
<gene>
    <name evidence="5" type="ORF">AVDCRST_MAG49-1021</name>
</gene>
<evidence type="ECO:0000259" key="3">
    <source>
        <dbReference type="Pfam" id="PF24961"/>
    </source>
</evidence>
<dbReference type="EMBL" id="CADCWG010000064">
    <property type="protein sequence ID" value="CAA9543078.1"/>
    <property type="molecule type" value="Genomic_DNA"/>
</dbReference>
<dbReference type="GO" id="GO:0008233">
    <property type="term" value="F:peptidase activity"/>
    <property type="evidence" value="ECO:0007669"/>
    <property type="project" value="UniProtKB-KW"/>
</dbReference>
<dbReference type="PANTHER" id="PTHR33507:SF3">
    <property type="entry name" value="INNER MEMBRANE PROTEIN YBBJ"/>
    <property type="match status" value="1"/>
</dbReference>
<dbReference type="Gene3D" id="2.40.50.140">
    <property type="entry name" value="Nucleic acid-binding proteins"/>
    <property type="match status" value="1"/>
</dbReference>
<protein>
    <submittedName>
        <fullName evidence="5">Membrane-bound ClpP-class protease associated with aq_911</fullName>
    </submittedName>
</protein>
<evidence type="ECO:0000313" key="5">
    <source>
        <dbReference type="EMBL" id="CAA9543078.1"/>
    </source>
</evidence>
<dbReference type="Pfam" id="PF24961">
    <property type="entry name" value="NfeD_membrane"/>
    <property type="match status" value="1"/>
</dbReference>
<dbReference type="PANTHER" id="PTHR33507">
    <property type="entry name" value="INNER MEMBRANE PROTEIN YBBJ"/>
    <property type="match status" value="1"/>
</dbReference>